<dbReference type="PROSITE" id="PS51257">
    <property type="entry name" value="PROKAR_LIPOPROTEIN"/>
    <property type="match status" value="1"/>
</dbReference>
<accession>A0ABM8D8W3</accession>
<dbReference type="PROSITE" id="PS50035">
    <property type="entry name" value="PLD"/>
    <property type="match status" value="2"/>
</dbReference>
<dbReference type="EMBL" id="AP027041">
    <property type="protein sequence ID" value="BDU14992.1"/>
    <property type="molecule type" value="Genomic_DNA"/>
</dbReference>
<dbReference type="InterPro" id="IPR001736">
    <property type="entry name" value="PLipase_D/transphosphatidylase"/>
</dbReference>
<feature type="chain" id="PRO_5045318331" evidence="2">
    <location>
        <begin position="21"/>
        <end position="686"/>
    </location>
</feature>
<dbReference type="SUPFAM" id="SSF56024">
    <property type="entry name" value="Phospholipase D/nuclease"/>
    <property type="match status" value="2"/>
</dbReference>
<sequence>MKPAVRLAVAMLSLALGACASLSGAQREQVTAKVVAARSTQLDCTQADACAQRSPLRALAGRAFADSTPQAPAHYALILDRGPDALLARVNLIRSATTAIDLQTYIFDEDDAGRLVLDELLAAARRGVRVRVLIDQLSALKHVDTLAALAGAHANFELKLYSPVLGRAQITYPQYALAAACCWRTLNQRMHTKLLLVDGAVGITGGRNYQDDYYDWDDEYNFRDRDLLVAGPVARVMREDFALFWNDRRSVPVEKLSDVGGRLLSSGVPPLPPSHFERPERAEAMRRDAADGALIEERLASRAMRVGEVRYISDTPEKHRAENADQQAVASGSLRGLIESAQQEVVLQTPYLVLSDAAQDMFRKLHERPYEQRPKIIISTNSLAATDAFIAYALSYKYKRRYLRELGFNIFEYKPFPLDAPIDIAATGAALPDLGTGTQDEDSDADTGSISAGRALTGESGGTAASTKPADEPPTPPVDMAQTRRELRRKYDRNSSVDRAEYQRALSREYSALRYSTRRANQPVPLQRAGIRIGLHAKSMVIDGRIGVVGTHNFDPRGDHYNTESAVVIEDRDFAQALRASIKRDIAPANSWVIARRDKPPVFSGLNYSLGKMFEAMPILDLWPMRYATSYEFVASAACPQPLLPSDPNFRACYQPVGDFPEVDVGMKAITTRIFTAFGAGLAPIL</sequence>
<evidence type="ECO:0000256" key="1">
    <source>
        <dbReference type="SAM" id="MobiDB-lite"/>
    </source>
</evidence>
<evidence type="ECO:0000313" key="4">
    <source>
        <dbReference type="EMBL" id="BDU14992.1"/>
    </source>
</evidence>
<dbReference type="CDD" id="cd09113">
    <property type="entry name" value="PLDc_ymdC_like_2"/>
    <property type="match status" value="1"/>
</dbReference>
<reference evidence="4 5" key="1">
    <citation type="journal article" date="2023" name="Int. J. Syst. Evol. Microbiol.">
        <title>Physiological and genomic analyses of cobalamin (vitamin B12)-auxotrophy of Lysobacter auxotrophicus sp. nov., a methionine-auxotrophic chitinolytic bacterium isolated from chitin-treated soil.</title>
        <authorList>
            <person name="Saito A."/>
            <person name="Dohra H."/>
            <person name="Hamada M."/>
            <person name="Moriuchi R."/>
            <person name="Kotsuchibashi Y."/>
            <person name="Mori K."/>
        </authorList>
    </citation>
    <scope>NUCLEOTIDE SEQUENCE [LARGE SCALE GENOMIC DNA]</scope>
    <source>
        <strain evidence="4 5">5-21a</strain>
    </source>
</reference>
<protein>
    <submittedName>
        <fullName evidence="4">Phospholipase D family protein</fullName>
    </submittedName>
</protein>
<feature type="signal peptide" evidence="2">
    <location>
        <begin position="1"/>
        <end position="20"/>
    </location>
</feature>
<gene>
    <name evidence="4" type="ORF">LA521A_01930</name>
</gene>
<dbReference type="PANTHER" id="PTHR21248:SF12">
    <property type="entry name" value="CARDIOLIPIN SYNTHASE C"/>
    <property type="match status" value="1"/>
</dbReference>
<keyword evidence="5" id="KW-1185">Reference proteome</keyword>
<dbReference type="CDD" id="cd09111">
    <property type="entry name" value="PLDc_ymdC_like_1"/>
    <property type="match status" value="1"/>
</dbReference>
<organism evidence="4 5">
    <name type="scientific">Lysobacter auxotrophicus</name>
    <dbReference type="NCBI Taxonomy" id="2992573"/>
    <lineage>
        <taxon>Bacteria</taxon>
        <taxon>Pseudomonadati</taxon>
        <taxon>Pseudomonadota</taxon>
        <taxon>Gammaproteobacteria</taxon>
        <taxon>Lysobacterales</taxon>
        <taxon>Lysobacteraceae</taxon>
        <taxon>Lysobacter</taxon>
    </lineage>
</organism>
<name>A0ABM8D8W3_9GAMM</name>
<dbReference type="Pfam" id="PF13091">
    <property type="entry name" value="PLDc_2"/>
    <property type="match status" value="2"/>
</dbReference>
<feature type="domain" description="PLD phosphodiesterase" evidence="3">
    <location>
        <begin position="531"/>
        <end position="558"/>
    </location>
</feature>
<dbReference type="SMART" id="SM00155">
    <property type="entry name" value="PLDc"/>
    <property type="match status" value="2"/>
</dbReference>
<evidence type="ECO:0000259" key="3">
    <source>
        <dbReference type="PROSITE" id="PS50035"/>
    </source>
</evidence>
<dbReference type="PANTHER" id="PTHR21248">
    <property type="entry name" value="CARDIOLIPIN SYNTHASE"/>
    <property type="match status" value="1"/>
</dbReference>
<proteinExistence type="predicted"/>
<evidence type="ECO:0000256" key="2">
    <source>
        <dbReference type="SAM" id="SignalP"/>
    </source>
</evidence>
<feature type="region of interest" description="Disordered" evidence="1">
    <location>
        <begin position="433"/>
        <end position="499"/>
    </location>
</feature>
<dbReference type="Gene3D" id="3.30.870.10">
    <property type="entry name" value="Endonuclease Chain A"/>
    <property type="match status" value="3"/>
</dbReference>
<feature type="domain" description="PLD phosphodiesterase" evidence="3">
    <location>
        <begin position="186"/>
        <end position="213"/>
    </location>
</feature>
<evidence type="ECO:0000313" key="5">
    <source>
        <dbReference type="Proteomes" id="UP001317822"/>
    </source>
</evidence>
<dbReference type="InterPro" id="IPR025202">
    <property type="entry name" value="PLD-like_dom"/>
</dbReference>
<dbReference type="Proteomes" id="UP001317822">
    <property type="component" value="Chromosome"/>
</dbReference>
<keyword evidence="2" id="KW-0732">Signal</keyword>